<keyword evidence="1" id="KW-0233">DNA recombination</keyword>
<evidence type="ECO:0000313" key="3">
    <source>
        <dbReference type="Proteomes" id="UP000503447"/>
    </source>
</evidence>
<dbReference type="RefSeq" id="WP_171472653.1">
    <property type="nucleotide sequence ID" value="NZ_CP053452.2"/>
</dbReference>
<dbReference type="Proteomes" id="UP000503447">
    <property type="component" value="Chromosome"/>
</dbReference>
<dbReference type="AlphaFoldDB" id="A0A6M5YVB5"/>
<dbReference type="InterPro" id="IPR011010">
    <property type="entry name" value="DNA_brk_join_enz"/>
</dbReference>
<evidence type="ECO:0000256" key="1">
    <source>
        <dbReference type="ARBA" id="ARBA00023172"/>
    </source>
</evidence>
<organism evidence="2 3">
    <name type="scientific">Frigoriglobus tundricola</name>
    <dbReference type="NCBI Taxonomy" id="2774151"/>
    <lineage>
        <taxon>Bacteria</taxon>
        <taxon>Pseudomonadati</taxon>
        <taxon>Planctomycetota</taxon>
        <taxon>Planctomycetia</taxon>
        <taxon>Gemmatales</taxon>
        <taxon>Gemmataceae</taxon>
        <taxon>Frigoriglobus</taxon>
    </lineage>
</organism>
<accession>A0A6M5YVB5</accession>
<dbReference type="InterPro" id="IPR013762">
    <property type="entry name" value="Integrase-like_cat_sf"/>
</dbReference>
<dbReference type="EMBL" id="CP053452">
    <property type="protein sequence ID" value="QJW97241.1"/>
    <property type="molecule type" value="Genomic_DNA"/>
</dbReference>
<proteinExistence type="predicted"/>
<protein>
    <submittedName>
        <fullName evidence="2">Uncharacterized protein</fullName>
    </submittedName>
</protein>
<dbReference type="KEGG" id="ftj:FTUN_4811"/>
<dbReference type="GO" id="GO:0003677">
    <property type="term" value="F:DNA binding"/>
    <property type="evidence" value="ECO:0007669"/>
    <property type="project" value="InterPro"/>
</dbReference>
<dbReference type="GO" id="GO:0015074">
    <property type="term" value="P:DNA integration"/>
    <property type="evidence" value="ECO:0007669"/>
    <property type="project" value="InterPro"/>
</dbReference>
<sequence length="561" mass="63694">MATPKPLGDGRYFVNIGYLTDGSRTQPKFMLGRNAAQAITRAALIEQLWERSVEIAREEQEPLVWDEIGLAIAKEIAAGETTVLVKLEAGNAPDLAVGVLSGWQEVVPGVRLRLRDEAAEERGTQLRRREAQKHIDLGRELLESGGSQTLTEAVKAYVAWIRANPMYLIPDKTRLTDWGKVKIDLIEFCTDHMPDVRITDLKMKKISELLNVLAARPPKKTPAGVQTEVPISRKYASTVIKEFRQFLNWLHEADEFFWEKPKDYAVKPIRVRKDDGRGGPVRVATYDNPELKTLWRCGTPWERCLMALALNTAFGMAEVAGLRRDEVMLNTKHPHADILKLTSSDSDSWIMRSRGKTSVYSEWRLWDVTVKAIDWLLKHRPESKQPFLFLTKKGTPLKVAGERNTQITNAWTRLMKRVRQDHTDFRHLSFNKIRKTAANWVRSNFGDYVAELMLAHGQPFGGDLNAYTNERWADLHAATAKLREWLEPVFGSVDDPFPEHEKLGGPNISRGTIDRIIELHRAGDRVALVAEKVNVSVETARRWIKRDQKQEEANGGGSNEA</sequence>
<reference evidence="3" key="1">
    <citation type="submission" date="2020-05" db="EMBL/GenBank/DDBJ databases">
        <title>Frigoriglobus tundricola gen. nov., sp. nov., a psychrotolerant cellulolytic planctomycete of the family Gemmataceae with two divergent copies of 16S rRNA gene.</title>
        <authorList>
            <person name="Kulichevskaya I.S."/>
            <person name="Ivanova A.A."/>
            <person name="Naumoff D.G."/>
            <person name="Beletsky A.V."/>
            <person name="Rijpstra W.I.C."/>
            <person name="Sinninghe Damste J.S."/>
            <person name="Mardanov A.V."/>
            <person name="Ravin N.V."/>
            <person name="Dedysh S.N."/>
        </authorList>
    </citation>
    <scope>NUCLEOTIDE SEQUENCE [LARGE SCALE GENOMIC DNA]</scope>
    <source>
        <strain evidence="3">PL17</strain>
    </source>
</reference>
<dbReference type="Gene3D" id="1.10.443.10">
    <property type="entry name" value="Intergrase catalytic core"/>
    <property type="match status" value="1"/>
</dbReference>
<keyword evidence="3" id="KW-1185">Reference proteome</keyword>
<name>A0A6M5YVB5_9BACT</name>
<dbReference type="SUPFAM" id="SSF56349">
    <property type="entry name" value="DNA breaking-rejoining enzymes"/>
    <property type="match status" value="1"/>
</dbReference>
<gene>
    <name evidence="2" type="ORF">FTUN_4811</name>
</gene>
<evidence type="ECO:0000313" key="2">
    <source>
        <dbReference type="EMBL" id="QJW97241.1"/>
    </source>
</evidence>
<dbReference type="GO" id="GO:0006310">
    <property type="term" value="P:DNA recombination"/>
    <property type="evidence" value="ECO:0007669"/>
    <property type="project" value="UniProtKB-KW"/>
</dbReference>